<gene>
    <name evidence="2" type="primary">iolE</name>
    <name evidence="2" type="ORF">LKD22_05130</name>
</gene>
<dbReference type="RefSeq" id="WP_195387043.1">
    <property type="nucleotide sequence ID" value="NZ_DBEZNG010000060.1"/>
</dbReference>
<evidence type="ECO:0000313" key="2">
    <source>
        <dbReference type="EMBL" id="MCC2176513.1"/>
    </source>
</evidence>
<organism evidence="2 3">
    <name type="scientific">Agathobaculum butyriciproducens</name>
    <dbReference type="NCBI Taxonomy" id="1628085"/>
    <lineage>
        <taxon>Bacteria</taxon>
        <taxon>Bacillati</taxon>
        <taxon>Bacillota</taxon>
        <taxon>Clostridia</taxon>
        <taxon>Eubacteriales</taxon>
        <taxon>Butyricicoccaceae</taxon>
        <taxon>Agathobaculum</taxon>
    </lineage>
</organism>
<dbReference type="NCBIfam" id="TIGR04379">
    <property type="entry name" value="myo_inos_iolE"/>
    <property type="match status" value="1"/>
</dbReference>
<sequence>MLDPKKVRLGICPIGWSNDDMWDLGDENTFQQCISEMKLAGFDGCEVGHKYPEDKTVLKHMLDVRNMTIASKWFSSFLVDKPYEEVEAEFIKELDYLSYVGATAINVSEQSGSIQGQLDTPVLDDKKRVLTDEEWDRFTTGLNKLGKLSMEKYGIRTCFHHHMGTVCQTVEETTRLMENTDPKYVFLCFDTGHFTFAGEDPVKMLEKFADRVGHVHLKNMRMPLVEKARAEHWSFLDAVRAGAFTVPGDPDGCVEFDAVFDLLDKAGYTGWIMVEAEQDPAKANPFEYAKMGREYITAHTGLGGEVVLKK</sequence>
<dbReference type="GO" id="GO:0050114">
    <property type="term" value="F:myo-inosose-2 dehydratase activity"/>
    <property type="evidence" value="ECO:0007669"/>
    <property type="project" value="UniProtKB-EC"/>
</dbReference>
<dbReference type="PANTHER" id="PTHR12110">
    <property type="entry name" value="HYDROXYPYRUVATE ISOMERASE"/>
    <property type="match status" value="1"/>
</dbReference>
<evidence type="ECO:0000259" key="1">
    <source>
        <dbReference type="Pfam" id="PF01261"/>
    </source>
</evidence>
<feature type="domain" description="Xylose isomerase-like TIM barrel" evidence="1">
    <location>
        <begin position="38"/>
        <end position="291"/>
    </location>
</feature>
<accession>A0AAW4W2Y1</accession>
<reference evidence="2 3" key="1">
    <citation type="submission" date="2021-10" db="EMBL/GenBank/DDBJ databases">
        <title>Anaerobic single-cell dispensing facilitates the cultivation of human gut bacteria.</title>
        <authorList>
            <person name="Afrizal A."/>
        </authorList>
    </citation>
    <scope>NUCLEOTIDE SEQUENCE [LARGE SCALE GENOMIC DNA]</scope>
    <source>
        <strain evidence="2 3">CLA-AA-H270</strain>
    </source>
</reference>
<dbReference type="Proteomes" id="UP001298753">
    <property type="component" value="Unassembled WGS sequence"/>
</dbReference>
<name>A0AAW4W2Y1_9FIRM</name>
<dbReference type="Gene3D" id="3.20.20.150">
    <property type="entry name" value="Divalent-metal-dependent TIM barrel enzymes"/>
    <property type="match status" value="1"/>
</dbReference>
<dbReference type="SUPFAM" id="SSF51658">
    <property type="entry name" value="Xylose isomerase-like"/>
    <property type="match status" value="1"/>
</dbReference>
<dbReference type="EC" id="4.2.1.44" evidence="2"/>
<dbReference type="InterPro" id="IPR050312">
    <property type="entry name" value="IolE/XylAMocC-like"/>
</dbReference>
<dbReference type="EMBL" id="JAJEPX010000011">
    <property type="protein sequence ID" value="MCC2176513.1"/>
    <property type="molecule type" value="Genomic_DNA"/>
</dbReference>
<keyword evidence="2" id="KW-0456">Lyase</keyword>
<dbReference type="GeneID" id="98659350"/>
<keyword evidence="3" id="KW-1185">Reference proteome</keyword>
<dbReference type="InterPro" id="IPR036237">
    <property type="entry name" value="Xyl_isomerase-like_sf"/>
</dbReference>
<dbReference type="AlphaFoldDB" id="A0AAW4W2Y1"/>
<evidence type="ECO:0000313" key="3">
    <source>
        <dbReference type="Proteomes" id="UP001298753"/>
    </source>
</evidence>
<comment type="caution">
    <text evidence="2">The sequence shown here is derived from an EMBL/GenBank/DDBJ whole genome shotgun (WGS) entry which is preliminary data.</text>
</comment>
<dbReference type="Pfam" id="PF01261">
    <property type="entry name" value="AP_endonuc_2"/>
    <property type="match status" value="1"/>
</dbReference>
<proteinExistence type="predicted"/>
<dbReference type="InterPro" id="IPR013022">
    <property type="entry name" value="Xyl_isomerase-like_TIM-brl"/>
</dbReference>
<dbReference type="PANTHER" id="PTHR12110:SF41">
    <property type="entry name" value="INOSOSE DEHYDRATASE"/>
    <property type="match status" value="1"/>
</dbReference>
<protein>
    <submittedName>
        <fullName evidence="2">Myo-inosose-2 dehydratase</fullName>
        <ecNumber evidence="2">4.2.1.44</ecNumber>
    </submittedName>
</protein>
<dbReference type="InterPro" id="IPR030823">
    <property type="entry name" value="IolE/MocC"/>
</dbReference>